<dbReference type="Gene3D" id="3.30.43.10">
    <property type="entry name" value="Uridine Diphospho-n-acetylenolpyruvylglucosamine Reductase, domain 2"/>
    <property type="match status" value="1"/>
</dbReference>
<dbReference type="AlphaFoldDB" id="K1SUH5"/>
<comment type="caution">
    <text evidence="1">The sequence shown here is derived from an EMBL/GenBank/DDBJ whole genome shotgun (WGS) entry which is preliminary data.</text>
</comment>
<feature type="non-terminal residue" evidence="1">
    <location>
        <position position="129"/>
    </location>
</feature>
<dbReference type="EMBL" id="AJWY01007344">
    <property type="protein sequence ID" value="EKC64277.1"/>
    <property type="molecule type" value="Genomic_DNA"/>
</dbReference>
<dbReference type="InterPro" id="IPR016167">
    <property type="entry name" value="FAD-bd_PCMH_sub1"/>
</dbReference>
<reference evidence="1" key="1">
    <citation type="journal article" date="2013" name="Environ. Microbiol.">
        <title>Microbiota from the distal guts of lean and obese adolescents exhibit partial functional redundancy besides clear differences in community structure.</title>
        <authorList>
            <person name="Ferrer M."/>
            <person name="Ruiz A."/>
            <person name="Lanza F."/>
            <person name="Haange S.B."/>
            <person name="Oberbach A."/>
            <person name="Till H."/>
            <person name="Bargiela R."/>
            <person name="Campoy C."/>
            <person name="Segura M.T."/>
            <person name="Richter M."/>
            <person name="von Bergen M."/>
            <person name="Seifert J."/>
            <person name="Suarez A."/>
        </authorList>
    </citation>
    <scope>NUCLEOTIDE SEQUENCE</scope>
</reference>
<sequence length="129" mass="15347">MSTKPYKGFEPKWMLQRAPENSYRSIFRWGDPDFFKYPKESLYKYVKKRCNLKDEEFMQYNDDLGLDPVNLGEEHAPKIDKKHVKAIAAIVGEKNVSQSDYDRLAVSYGQTMYDLLRMRHRRFDSLPDL</sequence>
<protein>
    <submittedName>
        <fullName evidence="1">FAD linked oxidase domain-containing protein</fullName>
    </submittedName>
</protein>
<accession>K1SUH5</accession>
<proteinExistence type="predicted"/>
<name>K1SUH5_9ZZZZ</name>
<evidence type="ECO:0000313" key="1">
    <source>
        <dbReference type="EMBL" id="EKC64277.1"/>
    </source>
</evidence>
<organism evidence="1">
    <name type="scientific">human gut metagenome</name>
    <dbReference type="NCBI Taxonomy" id="408170"/>
    <lineage>
        <taxon>unclassified sequences</taxon>
        <taxon>metagenomes</taxon>
        <taxon>organismal metagenomes</taxon>
    </lineage>
</organism>
<gene>
    <name evidence="1" type="ORF">LEA_10902</name>
</gene>